<evidence type="ECO:0000256" key="17">
    <source>
        <dbReference type="PIRNR" id="PIRNR009437"/>
    </source>
</evidence>
<evidence type="ECO:0000256" key="8">
    <source>
        <dbReference type="ARBA" id="ARBA00022967"/>
    </source>
</evidence>
<comment type="subunit">
    <text evidence="16 17">Composed of six subunits; NqrA, NqrB, NqrC, NqrD, NqrE and NqrF.</text>
</comment>
<keyword evidence="6 16" id="KW-0288">FMN</keyword>
<keyword evidence="14 16" id="KW-0472">Membrane</keyword>
<keyword evidence="8 16" id="KW-1278">Translocase</keyword>
<dbReference type="InterPro" id="IPR010204">
    <property type="entry name" value="NqrC"/>
</dbReference>
<evidence type="ECO:0000256" key="9">
    <source>
        <dbReference type="ARBA" id="ARBA00022989"/>
    </source>
</evidence>
<dbReference type="GO" id="GO:0005886">
    <property type="term" value="C:plasma membrane"/>
    <property type="evidence" value="ECO:0007669"/>
    <property type="project" value="UniProtKB-SubCell"/>
</dbReference>
<keyword evidence="15 16" id="KW-0739">Sodium transport</keyword>
<protein>
    <recommendedName>
        <fullName evidence="16 17">Na(+)-translocating NADH-quinone reductase subunit C</fullName>
        <shortName evidence="16 17">Na(+)-NQR subunit C</shortName>
        <shortName evidence="16 17">Na(+)-translocating NQR subunit C</shortName>
        <ecNumber evidence="16 17">7.2.1.1</ecNumber>
    </recommendedName>
    <alternativeName>
        <fullName evidence="16 17">NQR complex subunit C</fullName>
    </alternativeName>
    <alternativeName>
        <fullName evidence="16 17">NQR-1 subunit C</fullName>
    </alternativeName>
</protein>
<evidence type="ECO:0000256" key="18">
    <source>
        <dbReference type="SAM" id="MobiDB-lite"/>
    </source>
</evidence>
<keyword evidence="4 16" id="KW-0597">Phosphoprotein</keyword>
<dbReference type="EC" id="7.2.1.1" evidence="16 17"/>
<dbReference type="AlphaFoldDB" id="A3VFZ9"/>
<keyword evidence="1 16" id="KW-0813">Transport</keyword>
<keyword evidence="10 16" id="KW-0520">NAD</keyword>
<dbReference type="InterPro" id="IPR007329">
    <property type="entry name" value="FMN-bd"/>
</dbReference>
<evidence type="ECO:0000256" key="4">
    <source>
        <dbReference type="ARBA" id="ARBA00022553"/>
    </source>
</evidence>
<dbReference type="NCBIfam" id="NF003749">
    <property type="entry name" value="PRK05346.1-5"/>
    <property type="match status" value="1"/>
</dbReference>
<evidence type="ECO:0000256" key="10">
    <source>
        <dbReference type="ARBA" id="ARBA00023027"/>
    </source>
</evidence>
<gene>
    <name evidence="16" type="primary">nqrC</name>
    <name evidence="20" type="ORF">RB2654_06684</name>
</gene>
<dbReference type="EMBL" id="AAMT01000007">
    <property type="protein sequence ID" value="EAQ12775.1"/>
    <property type="molecule type" value="Genomic_DNA"/>
</dbReference>
<dbReference type="GO" id="GO:0006814">
    <property type="term" value="P:sodium ion transport"/>
    <property type="evidence" value="ECO:0007669"/>
    <property type="project" value="UniProtKB-UniRule"/>
</dbReference>
<dbReference type="GO" id="GO:0010181">
    <property type="term" value="F:FMN binding"/>
    <property type="evidence" value="ECO:0007669"/>
    <property type="project" value="UniProtKB-UniRule"/>
</dbReference>
<feature type="transmembrane region" description="Helical" evidence="16">
    <location>
        <begin position="57"/>
        <end position="78"/>
    </location>
</feature>
<comment type="similarity">
    <text evidence="16 17">Belongs to the NqrC family.</text>
</comment>
<comment type="function">
    <text evidence="16">NQR complex catalyzes the reduction of ubiquinone-1 to ubiquinol by two successive reactions, coupled with the transport of Na(+) ions from the cytoplasm to the periplasm. NqrA to NqrE are probably involved in the second step, the conversion of ubisemiquinone to ubiquinol.</text>
</comment>
<evidence type="ECO:0000256" key="15">
    <source>
        <dbReference type="ARBA" id="ARBA00023201"/>
    </source>
</evidence>
<evidence type="ECO:0000313" key="21">
    <source>
        <dbReference type="Proteomes" id="UP000002931"/>
    </source>
</evidence>
<proteinExistence type="inferred from homology"/>
<dbReference type="OrthoDB" id="9786835at2"/>
<feature type="modified residue" description="FMN phosphoryl threonine" evidence="16">
    <location>
        <position position="275"/>
    </location>
</feature>
<dbReference type="HAMAP" id="MF_00427">
    <property type="entry name" value="NqrC"/>
    <property type="match status" value="1"/>
</dbReference>
<keyword evidence="11 16" id="KW-0915">Sodium</keyword>
<dbReference type="Proteomes" id="UP000002931">
    <property type="component" value="Unassembled WGS sequence"/>
</dbReference>
<keyword evidence="12 16" id="KW-0406">Ion transport</keyword>
<evidence type="ECO:0000256" key="2">
    <source>
        <dbReference type="ARBA" id="ARBA00022475"/>
    </source>
</evidence>
<keyword evidence="7 16" id="KW-0812">Transmembrane</keyword>
<evidence type="ECO:0000256" key="3">
    <source>
        <dbReference type="ARBA" id="ARBA00022519"/>
    </source>
</evidence>
<evidence type="ECO:0000256" key="5">
    <source>
        <dbReference type="ARBA" id="ARBA00022630"/>
    </source>
</evidence>
<dbReference type="Pfam" id="PF04205">
    <property type="entry name" value="FMN_bind"/>
    <property type="match status" value="1"/>
</dbReference>
<comment type="caution">
    <text evidence="20">The sequence shown here is derived from an EMBL/GenBank/DDBJ whole genome shotgun (WGS) entry which is preliminary data.</text>
</comment>
<keyword evidence="20" id="KW-0560">Oxidoreductase</keyword>
<organism evidence="20 21">
    <name type="scientific">Maritimibacter alkaliphilus HTCC2654</name>
    <dbReference type="NCBI Taxonomy" id="314271"/>
    <lineage>
        <taxon>Bacteria</taxon>
        <taxon>Pseudomonadati</taxon>
        <taxon>Pseudomonadota</taxon>
        <taxon>Alphaproteobacteria</taxon>
        <taxon>Rhodobacterales</taxon>
        <taxon>Roseobacteraceae</taxon>
        <taxon>Maritimibacter</taxon>
    </lineage>
</organism>
<keyword evidence="13 16" id="KW-0830">Ubiquinone</keyword>
<dbReference type="GO" id="GO:0016655">
    <property type="term" value="F:oxidoreductase activity, acting on NAD(P)H, quinone or similar compound as acceptor"/>
    <property type="evidence" value="ECO:0007669"/>
    <property type="project" value="UniProtKB-UniRule"/>
</dbReference>
<evidence type="ECO:0000256" key="1">
    <source>
        <dbReference type="ARBA" id="ARBA00022448"/>
    </source>
</evidence>
<comment type="cofactor">
    <cofactor evidence="16 17">
        <name>FMN</name>
        <dbReference type="ChEBI" id="CHEBI:58210"/>
    </cofactor>
</comment>
<comment type="catalytic activity">
    <reaction evidence="16 17">
        <text>a ubiquinone + n Na(+)(in) + NADH + H(+) = a ubiquinol + n Na(+)(out) + NAD(+)</text>
        <dbReference type="Rhea" id="RHEA:47748"/>
        <dbReference type="Rhea" id="RHEA-COMP:9565"/>
        <dbReference type="Rhea" id="RHEA-COMP:9566"/>
        <dbReference type="ChEBI" id="CHEBI:15378"/>
        <dbReference type="ChEBI" id="CHEBI:16389"/>
        <dbReference type="ChEBI" id="CHEBI:17976"/>
        <dbReference type="ChEBI" id="CHEBI:29101"/>
        <dbReference type="ChEBI" id="CHEBI:57540"/>
        <dbReference type="ChEBI" id="CHEBI:57945"/>
        <dbReference type="EC" id="7.2.1.1"/>
    </reaction>
</comment>
<keyword evidence="3" id="KW-0997">Cell inner membrane</keyword>
<dbReference type="PANTHER" id="PTHR37838">
    <property type="entry name" value="NA(+)-TRANSLOCATING NADH-QUINONE REDUCTASE SUBUNIT C"/>
    <property type="match status" value="1"/>
</dbReference>
<keyword evidence="2 16" id="KW-1003">Cell membrane</keyword>
<evidence type="ECO:0000256" key="11">
    <source>
        <dbReference type="ARBA" id="ARBA00023053"/>
    </source>
</evidence>
<dbReference type="NCBIfam" id="TIGR01938">
    <property type="entry name" value="nqrC"/>
    <property type="match status" value="1"/>
</dbReference>
<evidence type="ECO:0000259" key="19">
    <source>
        <dbReference type="SMART" id="SM00900"/>
    </source>
</evidence>
<evidence type="ECO:0000313" key="20">
    <source>
        <dbReference type="EMBL" id="EAQ12775.1"/>
    </source>
</evidence>
<feature type="domain" description="FMN-binding" evidence="19">
    <location>
        <begin position="194"/>
        <end position="292"/>
    </location>
</feature>
<evidence type="ECO:0000256" key="13">
    <source>
        <dbReference type="ARBA" id="ARBA00023075"/>
    </source>
</evidence>
<evidence type="ECO:0000256" key="7">
    <source>
        <dbReference type="ARBA" id="ARBA00022692"/>
    </source>
</evidence>
<dbReference type="SMART" id="SM00900">
    <property type="entry name" value="FMN_bind"/>
    <property type="match status" value="1"/>
</dbReference>
<evidence type="ECO:0000256" key="16">
    <source>
        <dbReference type="HAMAP-Rule" id="MF_00427"/>
    </source>
</evidence>
<accession>A3VFZ9</accession>
<comment type="caution">
    <text evidence="16">Lacks conserved residue(s) required for the propagation of feature annotation.</text>
</comment>
<feature type="region of interest" description="Disordered" evidence="18">
    <location>
        <begin position="1"/>
        <end position="44"/>
    </location>
</feature>
<evidence type="ECO:0000256" key="14">
    <source>
        <dbReference type="ARBA" id="ARBA00023136"/>
    </source>
</evidence>
<evidence type="ECO:0000256" key="6">
    <source>
        <dbReference type="ARBA" id="ARBA00022643"/>
    </source>
</evidence>
<dbReference type="RefSeq" id="WP_008329944.1">
    <property type="nucleotide sequence ID" value="NZ_CH902578.1"/>
</dbReference>
<keyword evidence="5 16" id="KW-0285">Flavoprotein</keyword>
<reference evidence="20 21" key="1">
    <citation type="journal article" date="2010" name="J. Bacteriol.">
        <title>Genome sequences of Pelagibaca bermudensis HTCC2601T and Maritimibacter alkaliphilus HTCC2654T, the type strains of two marine Roseobacter genera.</title>
        <authorList>
            <person name="Thrash J.C."/>
            <person name="Cho J.C."/>
            <person name="Ferriera S."/>
            <person name="Johnson J."/>
            <person name="Vergin K.L."/>
            <person name="Giovannoni S.J."/>
        </authorList>
    </citation>
    <scope>NUCLEOTIDE SEQUENCE [LARGE SCALE GENOMIC DNA]</scope>
    <source>
        <strain evidence="20 21">HTCC2654</strain>
    </source>
</reference>
<comment type="subcellular location">
    <subcellularLocation>
        <location evidence="16">Cell membrane</location>
        <topology evidence="16">Single-pass membrane protein</topology>
    </subcellularLocation>
</comment>
<name>A3VFZ9_9RHOB</name>
<keyword evidence="21" id="KW-1185">Reference proteome</keyword>
<dbReference type="HOGENOM" id="CLU_077882_0_1_5"/>
<dbReference type="PIRSF" id="PIRSF009437">
    <property type="entry name" value="NQR-1_subunit_C"/>
    <property type="match status" value="1"/>
</dbReference>
<dbReference type="eggNOG" id="COG2869">
    <property type="taxonomic scope" value="Bacteria"/>
</dbReference>
<dbReference type="STRING" id="314271.RB2654_06684"/>
<keyword evidence="9 16" id="KW-1133">Transmembrane helix</keyword>
<sequence>MPDKDTNNRVNETGEAEFTPEMNPPVRDEPLTEAQKARKGPIRRFLDTPPDNTVKTVVVALALCLVASMVVSAAAVSLRPLQEQNAALDKQVNIVEVAGRYEEGMDVAAAFADFEPHVVELATGAFADGADIEGQVLDPLTFDDRAAADDLTLSAPLDDDPAGIGRQANYVTVYLLRAEDGSLDKVILPVYGYGLWSTLYGFIAVEEDGNTIYGLQFYEHAETPGLGAEVDNPRWKALWRGKKLRDDEGDLKINVGKTVTAAGPDYHVDALSGATLTSRGVDSLVRFWMSERGFEPFLERVRAGEI</sequence>
<evidence type="ECO:0000256" key="12">
    <source>
        <dbReference type="ARBA" id="ARBA00023065"/>
    </source>
</evidence>
<dbReference type="PANTHER" id="PTHR37838:SF1">
    <property type="entry name" value="NA(+)-TRANSLOCATING NADH-QUINONE REDUCTASE SUBUNIT C"/>
    <property type="match status" value="1"/>
</dbReference>